<protein>
    <submittedName>
        <fullName evidence="2">PIR Superfamily Protein</fullName>
    </submittedName>
</protein>
<dbReference type="Proteomes" id="UP000078546">
    <property type="component" value="Unassembled WGS sequence"/>
</dbReference>
<reference evidence="3 4" key="2">
    <citation type="submission" date="2016-05" db="EMBL/GenBank/DDBJ databases">
        <authorList>
            <person name="Naeem Raeece"/>
        </authorList>
    </citation>
    <scope>NUCLEOTIDE SEQUENCE [LARGE SCALE GENOMIC DNA]</scope>
</reference>
<organism evidence="2 3">
    <name type="scientific">Plasmodium ovale curtisi</name>
    <dbReference type="NCBI Taxonomy" id="864141"/>
    <lineage>
        <taxon>Eukaryota</taxon>
        <taxon>Sar</taxon>
        <taxon>Alveolata</taxon>
        <taxon>Apicomplexa</taxon>
        <taxon>Aconoidasida</taxon>
        <taxon>Haemosporida</taxon>
        <taxon>Plasmodiidae</taxon>
        <taxon>Plasmodium</taxon>
        <taxon>Plasmodium (Plasmodium)</taxon>
    </lineage>
</organism>
<evidence type="ECO:0000313" key="2">
    <source>
        <dbReference type="EMBL" id="SBT00714.1"/>
    </source>
</evidence>
<reference evidence="2" key="1">
    <citation type="submission" date="2016-05" db="EMBL/GenBank/DDBJ databases">
        <authorList>
            <person name="Lavstsen T."/>
            <person name="Jespersen J.S."/>
        </authorList>
    </citation>
    <scope>NUCLEOTIDE SEQUENCE [LARGE SCALE GENOMIC DNA]</scope>
</reference>
<dbReference type="EMBL" id="FLQV01002075">
    <property type="protein sequence ID" value="SBT00714.1"/>
    <property type="molecule type" value="Genomic_DNA"/>
</dbReference>
<proteinExistence type="predicted"/>
<evidence type="ECO:0000313" key="1">
    <source>
        <dbReference type="EMBL" id="SBS91750.1"/>
    </source>
</evidence>
<evidence type="ECO:0000313" key="3">
    <source>
        <dbReference type="Proteomes" id="UP000078546"/>
    </source>
</evidence>
<accession>A0A1A8X8X2</accession>
<dbReference type="Proteomes" id="UP000078560">
    <property type="component" value="Unassembled WGS sequence"/>
</dbReference>
<name>A0A1A8X8X2_PLAOA</name>
<dbReference type="AlphaFoldDB" id="A0A1A8X8X2"/>
<sequence length="135" mass="15999">MDVLTKPDSYTEKIDMSAWYNKFIENLKFYYNDISNTWNSDNQSEGCRDFFYHISQINDYVKKEKTNKIVNDVMLDTITTCINNLFSNSSELGCKGEFFALTNIVYARKNLDYFCENRNFMQKSLNEKFNCLDCI</sequence>
<dbReference type="EMBL" id="FLQU01001173">
    <property type="protein sequence ID" value="SBS91750.1"/>
    <property type="molecule type" value="Genomic_DNA"/>
</dbReference>
<evidence type="ECO:0000313" key="4">
    <source>
        <dbReference type="Proteomes" id="UP000078560"/>
    </source>
</evidence>
<gene>
    <name evidence="2" type="ORF">POVCU1_061900</name>
    <name evidence="1" type="ORF">POVCU2_0069720</name>
</gene>